<dbReference type="OrthoDB" id="14911at2759"/>
<dbReference type="CDD" id="cd09141">
    <property type="entry name" value="PLDc_vPLD1_2_yPLD_like_2"/>
    <property type="match status" value="1"/>
</dbReference>
<reference evidence="12" key="1">
    <citation type="submission" date="2025-08" db="UniProtKB">
        <authorList>
            <consortium name="RefSeq"/>
        </authorList>
    </citation>
    <scope>IDENTIFICATION</scope>
    <source>
        <strain evidence="12">Airmid</strain>
    </source>
</reference>
<name>A0A6P6XPJ6_DERPT</name>
<dbReference type="InterPro" id="IPR015679">
    <property type="entry name" value="PLipase_D_fam"/>
</dbReference>
<dbReference type="Pfam" id="PF00787">
    <property type="entry name" value="PX"/>
    <property type="match status" value="1"/>
</dbReference>
<feature type="region of interest" description="Disordered" evidence="8">
    <location>
        <begin position="519"/>
        <end position="538"/>
    </location>
</feature>
<dbReference type="EC" id="3.1.4.4" evidence="7"/>
<dbReference type="InterPro" id="IPR001683">
    <property type="entry name" value="PX_dom"/>
</dbReference>
<evidence type="ECO:0000313" key="11">
    <source>
        <dbReference type="Proteomes" id="UP000515146"/>
    </source>
</evidence>
<dbReference type="GO" id="GO:0006654">
    <property type="term" value="P:phosphatidic acid biosynthetic process"/>
    <property type="evidence" value="ECO:0007669"/>
    <property type="project" value="InterPro"/>
</dbReference>
<dbReference type="InterPro" id="IPR016555">
    <property type="entry name" value="PLipase_D_euk"/>
</dbReference>
<evidence type="ECO:0000256" key="7">
    <source>
        <dbReference type="PIRNR" id="PIRNR009376"/>
    </source>
</evidence>
<keyword evidence="4 7" id="KW-0378">Hydrolase</keyword>
<dbReference type="InParanoid" id="A0A6P6XPJ6"/>
<dbReference type="PROSITE" id="PS50035">
    <property type="entry name" value="PLD"/>
    <property type="match status" value="2"/>
</dbReference>
<evidence type="ECO:0000256" key="8">
    <source>
        <dbReference type="SAM" id="MobiDB-lite"/>
    </source>
</evidence>
<dbReference type="OMA" id="EWRLDQI"/>
<accession>A0A6P6XPJ6</accession>
<dbReference type="InterPro" id="IPR025202">
    <property type="entry name" value="PLD-like_dom"/>
</dbReference>
<dbReference type="AlphaFoldDB" id="A0A6P6XPJ6"/>
<dbReference type="PROSITE" id="PS50195">
    <property type="entry name" value="PX"/>
    <property type="match status" value="1"/>
</dbReference>
<feature type="domain" description="PLD phosphodiesterase" evidence="9">
    <location>
        <begin position="438"/>
        <end position="465"/>
    </location>
</feature>
<keyword evidence="3" id="KW-0677">Repeat</keyword>
<dbReference type="RefSeq" id="XP_027194708.1">
    <property type="nucleotide sequence ID" value="XM_027338907.1"/>
</dbReference>
<dbReference type="SUPFAM" id="SSF56024">
    <property type="entry name" value="Phospholipase D/nuclease"/>
    <property type="match status" value="2"/>
</dbReference>
<dbReference type="GO" id="GO:0060627">
    <property type="term" value="P:regulation of vesicle-mediated transport"/>
    <property type="evidence" value="ECO:0007669"/>
    <property type="project" value="TreeGrafter"/>
</dbReference>
<gene>
    <name evidence="12" type="primary">LOC113789380</name>
</gene>
<dbReference type="FunFam" id="3.30.870.10:FF:000011">
    <property type="entry name" value="Phospholipase"/>
    <property type="match status" value="1"/>
</dbReference>
<feature type="domain" description="PLD phosphodiesterase" evidence="9">
    <location>
        <begin position="999"/>
        <end position="1026"/>
    </location>
</feature>
<dbReference type="GO" id="GO:0035556">
    <property type="term" value="P:intracellular signal transduction"/>
    <property type="evidence" value="ECO:0007669"/>
    <property type="project" value="InterPro"/>
</dbReference>
<evidence type="ECO:0000256" key="2">
    <source>
        <dbReference type="ARBA" id="ARBA00008664"/>
    </source>
</evidence>
<dbReference type="InterPro" id="IPR001736">
    <property type="entry name" value="PLipase_D/transphosphatidylase"/>
</dbReference>
<evidence type="ECO:0000259" key="10">
    <source>
        <dbReference type="PROSITE" id="PS50195"/>
    </source>
</evidence>
<dbReference type="Gene3D" id="3.30.1520.10">
    <property type="entry name" value="Phox-like domain"/>
    <property type="match status" value="1"/>
</dbReference>
<protein>
    <recommendedName>
        <fullName evidence="7">Phospholipase</fullName>
        <ecNumber evidence="7">3.1.4.4</ecNumber>
    </recommendedName>
</protein>
<dbReference type="Proteomes" id="UP000515146">
    <property type="component" value="Unplaced"/>
</dbReference>
<dbReference type="GO" id="GO:0035091">
    <property type="term" value="F:phosphatidylinositol binding"/>
    <property type="evidence" value="ECO:0007669"/>
    <property type="project" value="InterPro"/>
</dbReference>
<dbReference type="CTD" id="35554"/>
<keyword evidence="11" id="KW-1185">Reference proteome</keyword>
<dbReference type="GO" id="GO:0009395">
    <property type="term" value="P:phospholipid catabolic process"/>
    <property type="evidence" value="ECO:0007669"/>
    <property type="project" value="TreeGrafter"/>
</dbReference>
<dbReference type="CDD" id="cd09138">
    <property type="entry name" value="PLDc_vPLD1_2_yPLD_like_1"/>
    <property type="match status" value="1"/>
</dbReference>
<dbReference type="Pfam" id="PF13091">
    <property type="entry name" value="PLDc_2"/>
    <property type="match status" value="1"/>
</dbReference>
<dbReference type="GO" id="GO:0004630">
    <property type="term" value="F:phospholipase D activity"/>
    <property type="evidence" value="ECO:0007669"/>
    <property type="project" value="UniProtKB-UniRule"/>
</dbReference>
<evidence type="ECO:0000256" key="3">
    <source>
        <dbReference type="ARBA" id="ARBA00022737"/>
    </source>
</evidence>
<dbReference type="SMART" id="SM00155">
    <property type="entry name" value="PLDc"/>
    <property type="match status" value="2"/>
</dbReference>
<evidence type="ECO:0000256" key="5">
    <source>
        <dbReference type="ARBA" id="ARBA00022963"/>
    </source>
</evidence>
<dbReference type="SUPFAM" id="SSF64268">
    <property type="entry name" value="PX domain"/>
    <property type="match status" value="1"/>
</dbReference>
<sequence>MDEKTNNDDETETKTVMKNKEKLAIKKNRRSSSIVPPRIPYRTIFKPDSINNIYLGNLPIEAKIINYEETSFIFSPYIYHIELNHGHFNWIIKRRFNQFRQLHNQIRMFYTKLAIPLPTENSRQNRKILERFGEIEWPKFPFLPEMFYIADGISRRIKILEDYLRFLLGLSLFRHHPSLLQFLSISPYSFIEDLGLKGEEILVKKRAGGFRSATYCVRIENFFTDLTGHWRKRWLVVKDTCLFYLEPHDKKIHYVMLFDPDFYADSGIKETGITFGVRIRNMSRQLVMKCFTAKQAKELADYLNEYSRINAKEFVQRNRFGSYVPVRKSIHSQWFVDGCAYFEAVSQAMDMAKEEIFITDWWLSPEIYLQRPSLGLDWRLDRLLWKKACSGVRIFILLYKEMEIGISINSIYTKRTLMKMHENIAVLRHPDAVRGGPLLWSHHEKLVIIDQQVAFVGGIDLCFGRWDNFEHLLIDQGGIFFKTQPNDIIRNSTRPNGLLYRSISQPFLADISLETSDNNSPISKETIPTAGNGGGKFRKKRSITTNAVSIANNDKQNGPIKMVGDDTIETRSVADIEEILIENENISRRSSSSSSTVDNDGDDDDADYDEIDEEQQVKKVISQQMKGNFFSKNRITRKLRAKQTRAMTRLRRIRRRIRRRVRTSKAEEISIISTDEDSNVEITPDFFKQSIPRVQNNNDDVSYDELEGAAKLWIGKDYTNFIVKDFTHLNMPFQDSIDRNTTPRMPWHDVSCVVIGDAARDVARHFIERWNHTKFSKAKFKERYPWLIPKTYRKNLLITTNANVTDGQIEMDQIPPYLTRAHRVRCQTVSSNFFRILIIFLFPSPKKKLRSVSSWSIGNRQTEASIVDAYIEVINQAEHYIYIENQFFISQTKTHLEYTDLVKNRIAEALYRRILRAFRNGHTFRVFILIPLLPAFEGEVGTSSGTAIQQIMHYNYSTICKGYDSLMAKLSLEIDDPSQYIGFYSLRNHTKLNGRLVTELIYIHSKILIADDKISIIGSANINDRSMLGNRDSEVCVIIEDEEYDFFFMNEKPYKSGKFSGSLRRMLMREHLGIYKENKEDMLKMTDLVNDPISDQFWNKIWNARAKENTEIYEKVFPIIPTDDVRKLSDINIYLGREKLYKTDQTKAEEMLSLIKGHLVMLPLQFLCEELQIIYSAQDRFIPQIIWT</sequence>
<feature type="region of interest" description="Disordered" evidence="8">
    <location>
        <begin position="585"/>
        <end position="607"/>
    </location>
</feature>
<dbReference type="InterPro" id="IPR036871">
    <property type="entry name" value="PX_dom_sf"/>
</dbReference>
<dbReference type="FunCoup" id="A0A6P6XPJ6">
    <property type="interactions" value="919"/>
</dbReference>
<comment type="catalytic activity">
    <reaction evidence="1 7">
        <text>a 1,2-diacyl-sn-glycero-3-phosphocholine + H2O = a 1,2-diacyl-sn-glycero-3-phosphate + choline + H(+)</text>
        <dbReference type="Rhea" id="RHEA:14445"/>
        <dbReference type="ChEBI" id="CHEBI:15354"/>
        <dbReference type="ChEBI" id="CHEBI:15377"/>
        <dbReference type="ChEBI" id="CHEBI:15378"/>
        <dbReference type="ChEBI" id="CHEBI:57643"/>
        <dbReference type="ChEBI" id="CHEBI:58608"/>
        <dbReference type="EC" id="3.1.4.4"/>
    </reaction>
</comment>
<dbReference type="SMART" id="SM00312">
    <property type="entry name" value="PX"/>
    <property type="match status" value="1"/>
</dbReference>
<dbReference type="Pfam" id="PF00614">
    <property type="entry name" value="PLDc"/>
    <property type="match status" value="1"/>
</dbReference>
<evidence type="ECO:0000256" key="4">
    <source>
        <dbReference type="ARBA" id="ARBA00022801"/>
    </source>
</evidence>
<dbReference type="KEGG" id="dpte:113789380"/>
<keyword evidence="6" id="KW-0443">Lipid metabolism</keyword>
<proteinExistence type="inferred from homology"/>
<evidence type="ECO:0000256" key="1">
    <source>
        <dbReference type="ARBA" id="ARBA00000798"/>
    </source>
</evidence>
<dbReference type="PIRSF" id="PIRSF009376">
    <property type="entry name" value="Phospholipase_D_euk"/>
    <property type="match status" value="1"/>
</dbReference>
<comment type="similarity">
    <text evidence="2 7">Belongs to the phospholipase D family.</text>
</comment>
<dbReference type="PANTHER" id="PTHR18896:SF76">
    <property type="entry name" value="PHOSPHOLIPASE"/>
    <property type="match status" value="1"/>
</dbReference>
<feature type="domain" description="PX" evidence="10">
    <location>
        <begin position="57"/>
        <end position="190"/>
    </location>
</feature>
<dbReference type="PANTHER" id="PTHR18896">
    <property type="entry name" value="PHOSPHOLIPASE D"/>
    <property type="match status" value="1"/>
</dbReference>
<evidence type="ECO:0000259" key="9">
    <source>
        <dbReference type="PROSITE" id="PS50035"/>
    </source>
</evidence>
<evidence type="ECO:0000256" key="6">
    <source>
        <dbReference type="ARBA" id="ARBA00023098"/>
    </source>
</evidence>
<evidence type="ECO:0000313" key="12">
    <source>
        <dbReference type="RefSeq" id="XP_027194708.1"/>
    </source>
</evidence>
<organism evidence="11 12">
    <name type="scientific">Dermatophagoides pteronyssinus</name>
    <name type="common">European house dust mite</name>
    <dbReference type="NCBI Taxonomy" id="6956"/>
    <lineage>
        <taxon>Eukaryota</taxon>
        <taxon>Metazoa</taxon>
        <taxon>Ecdysozoa</taxon>
        <taxon>Arthropoda</taxon>
        <taxon>Chelicerata</taxon>
        <taxon>Arachnida</taxon>
        <taxon>Acari</taxon>
        <taxon>Acariformes</taxon>
        <taxon>Sarcoptiformes</taxon>
        <taxon>Astigmata</taxon>
        <taxon>Psoroptidia</taxon>
        <taxon>Analgoidea</taxon>
        <taxon>Pyroglyphidae</taxon>
        <taxon>Dermatophagoidinae</taxon>
        <taxon>Dermatophagoides</taxon>
    </lineage>
</organism>
<dbReference type="Gene3D" id="3.30.870.10">
    <property type="entry name" value="Endonuclease Chain A"/>
    <property type="match status" value="3"/>
</dbReference>
<keyword evidence="5 7" id="KW-0442">Lipid degradation</keyword>